<keyword evidence="3" id="KW-1185">Reference proteome</keyword>
<accession>A0ABW1PRX5</accession>
<feature type="transmembrane region" description="Helical" evidence="1">
    <location>
        <begin position="34"/>
        <end position="52"/>
    </location>
</feature>
<feature type="transmembrane region" description="Helical" evidence="1">
    <location>
        <begin position="6"/>
        <end position="27"/>
    </location>
</feature>
<proteinExistence type="predicted"/>
<evidence type="ECO:0000313" key="2">
    <source>
        <dbReference type="EMBL" id="MFC6098421.1"/>
    </source>
</evidence>
<comment type="caution">
    <text evidence="2">The sequence shown here is derived from an EMBL/GenBank/DDBJ whole genome shotgun (WGS) entry which is preliminary data.</text>
</comment>
<reference evidence="3" key="1">
    <citation type="journal article" date="2019" name="Int. J. Syst. Evol. Microbiol.">
        <title>The Global Catalogue of Microorganisms (GCM) 10K type strain sequencing project: providing services to taxonomists for standard genome sequencing and annotation.</title>
        <authorList>
            <consortium name="The Broad Institute Genomics Platform"/>
            <consortium name="The Broad Institute Genome Sequencing Center for Infectious Disease"/>
            <person name="Wu L."/>
            <person name="Ma J."/>
        </authorList>
    </citation>
    <scope>NUCLEOTIDE SEQUENCE [LARGE SCALE GENOMIC DNA]</scope>
    <source>
        <strain evidence="3">CCUG 49679</strain>
    </source>
</reference>
<evidence type="ECO:0000256" key="1">
    <source>
        <dbReference type="SAM" id="Phobius"/>
    </source>
</evidence>
<gene>
    <name evidence="2" type="ORF">ACFPVY_17365</name>
</gene>
<organism evidence="2 3">
    <name type="scientific">Flavobacterium qiangtangense</name>
    <dbReference type="NCBI Taxonomy" id="1442595"/>
    <lineage>
        <taxon>Bacteria</taxon>
        <taxon>Pseudomonadati</taxon>
        <taxon>Bacteroidota</taxon>
        <taxon>Flavobacteriia</taxon>
        <taxon>Flavobacteriales</taxon>
        <taxon>Flavobacteriaceae</taxon>
        <taxon>Flavobacterium</taxon>
    </lineage>
</organism>
<evidence type="ECO:0000313" key="3">
    <source>
        <dbReference type="Proteomes" id="UP001596287"/>
    </source>
</evidence>
<sequence length="184" mass="21831">MIGLSSPVLIYIVLIVLIICCLFWLTISIIKKYTIGKILSIIFILLLSFPFFDDYYRAYTFKNNVKKDLNILNFQLNDDFEIPVSVGSDNFLGKSQITTIEISSEDKLRLIDQIVQSKNYIELKDENESSIAHDKAYLPEYFFNYKYPKYYTRKIKTKIENKEIEIDLKINLFRDVIEYSKWEK</sequence>
<keyword evidence="1" id="KW-0472">Membrane</keyword>
<dbReference type="RefSeq" id="WP_379793436.1">
    <property type="nucleotide sequence ID" value="NZ_JBHSQB010000021.1"/>
</dbReference>
<dbReference type="Proteomes" id="UP001596287">
    <property type="component" value="Unassembled WGS sequence"/>
</dbReference>
<keyword evidence="1" id="KW-1133">Transmembrane helix</keyword>
<protein>
    <submittedName>
        <fullName evidence="2">Uncharacterized protein</fullName>
    </submittedName>
</protein>
<dbReference type="EMBL" id="JBHSQB010000021">
    <property type="protein sequence ID" value="MFC6098421.1"/>
    <property type="molecule type" value="Genomic_DNA"/>
</dbReference>
<keyword evidence="1" id="KW-0812">Transmembrane</keyword>
<name>A0ABW1PRX5_9FLAO</name>